<feature type="transmembrane region" description="Helical" evidence="6">
    <location>
        <begin position="89"/>
        <end position="113"/>
    </location>
</feature>
<dbReference type="PANTHER" id="PTHR31322">
    <property type="entry name" value="E3 UBIQUITIN-PROTEIN LIGASE TM129"/>
    <property type="match status" value="1"/>
</dbReference>
<keyword evidence="9" id="KW-1185">Reference proteome</keyword>
<feature type="signal peptide" evidence="7">
    <location>
        <begin position="1"/>
        <end position="19"/>
    </location>
</feature>
<evidence type="ECO:0000256" key="1">
    <source>
        <dbReference type="ARBA" id="ARBA00004141"/>
    </source>
</evidence>
<keyword evidence="3 6" id="KW-0812">Transmembrane</keyword>
<dbReference type="InterPro" id="IPR018801">
    <property type="entry name" value="TM129"/>
</dbReference>
<evidence type="ECO:0000256" key="7">
    <source>
        <dbReference type="SAM" id="SignalP"/>
    </source>
</evidence>
<protein>
    <recommendedName>
        <fullName evidence="10">E3 ubiquitin-protein ligase TM129</fullName>
    </recommendedName>
</protein>
<keyword evidence="5 6" id="KW-0472">Membrane</keyword>
<comment type="subcellular location">
    <subcellularLocation>
        <location evidence="1">Membrane</location>
        <topology evidence="1">Multi-pass membrane protein</topology>
    </subcellularLocation>
</comment>
<evidence type="ECO:0008006" key="10">
    <source>
        <dbReference type="Google" id="ProtNLM"/>
    </source>
</evidence>
<dbReference type="Pfam" id="PF10272">
    <property type="entry name" value="Tmpp129"/>
    <property type="match status" value="1"/>
</dbReference>
<evidence type="ECO:0000313" key="9">
    <source>
        <dbReference type="Proteomes" id="UP000678499"/>
    </source>
</evidence>
<dbReference type="AlphaFoldDB" id="A0A7R9GD72"/>
<evidence type="ECO:0000256" key="5">
    <source>
        <dbReference type="ARBA" id="ARBA00023136"/>
    </source>
</evidence>
<dbReference type="EMBL" id="OA882723">
    <property type="protein sequence ID" value="CAD7276710.1"/>
    <property type="molecule type" value="Genomic_DNA"/>
</dbReference>
<accession>A0A7R9GD72</accession>
<dbReference type="OrthoDB" id="10055027at2759"/>
<sequence>MSLLLVYSVLYALVCVCLLYPPTEFVSSGLTVEGVFSRWLGDPTTDFIGYQVRRAALKRIFVAFMPFGYFALALKLFHEGFYLPIDVSGVGMAVGWDTMALLCAVCLAFFLTYCCFVFTESLVGDWDWTPIAKTLEDFAGPGENWRVVASRINSEVARADNYTTDPRCPIRVVVTENWIIQVNLFGLDVACQENAVFTLHSSNDFAISHHHVLGIQFLNLVVSCEGHNRKSFVVRIPSTDFEPLSLRLRRQIQNADSIPIAKSPLDKFMHTFKEWAGRNPRVEYAGELEPCVGCMERPAEVKLVRRCLEENVRSVDVEYNGQFLRLSTCVRCQCRPMWCIDCMSKWFIARQDADRPGTWLTSRAPCPTCRSPFCLRDVCYLASRVPAE</sequence>
<reference evidence="8" key="1">
    <citation type="submission" date="2020-11" db="EMBL/GenBank/DDBJ databases">
        <authorList>
            <person name="Tran Van P."/>
        </authorList>
    </citation>
    <scope>NUCLEOTIDE SEQUENCE</scope>
</reference>
<dbReference type="GO" id="GO:0005783">
    <property type="term" value="C:endoplasmic reticulum"/>
    <property type="evidence" value="ECO:0007669"/>
    <property type="project" value="TreeGrafter"/>
</dbReference>
<proteinExistence type="inferred from homology"/>
<comment type="similarity">
    <text evidence="2">Belongs to the TMEM129 family.</text>
</comment>
<evidence type="ECO:0000256" key="4">
    <source>
        <dbReference type="ARBA" id="ARBA00022989"/>
    </source>
</evidence>
<dbReference type="EMBL" id="CAJPEX010000686">
    <property type="protein sequence ID" value="CAG0916862.1"/>
    <property type="molecule type" value="Genomic_DNA"/>
</dbReference>
<evidence type="ECO:0000256" key="2">
    <source>
        <dbReference type="ARBA" id="ARBA00007332"/>
    </source>
</evidence>
<organism evidence="8">
    <name type="scientific">Notodromas monacha</name>
    <dbReference type="NCBI Taxonomy" id="399045"/>
    <lineage>
        <taxon>Eukaryota</taxon>
        <taxon>Metazoa</taxon>
        <taxon>Ecdysozoa</taxon>
        <taxon>Arthropoda</taxon>
        <taxon>Crustacea</taxon>
        <taxon>Oligostraca</taxon>
        <taxon>Ostracoda</taxon>
        <taxon>Podocopa</taxon>
        <taxon>Podocopida</taxon>
        <taxon>Cypridocopina</taxon>
        <taxon>Cypridoidea</taxon>
        <taxon>Cyprididae</taxon>
        <taxon>Notodromas</taxon>
    </lineage>
</organism>
<dbReference type="PANTHER" id="PTHR31322:SF2">
    <property type="entry name" value="E3 UBIQUITIN-PROTEIN LIGASE TM129"/>
    <property type="match status" value="1"/>
</dbReference>
<evidence type="ECO:0000256" key="6">
    <source>
        <dbReference type="SAM" id="Phobius"/>
    </source>
</evidence>
<gene>
    <name evidence="8" type="ORF">NMOB1V02_LOCUS4461</name>
</gene>
<name>A0A7R9GD72_9CRUS</name>
<dbReference type="Proteomes" id="UP000678499">
    <property type="component" value="Unassembled WGS sequence"/>
</dbReference>
<evidence type="ECO:0000313" key="8">
    <source>
        <dbReference type="EMBL" id="CAD7276710.1"/>
    </source>
</evidence>
<dbReference type="GO" id="GO:0016567">
    <property type="term" value="P:protein ubiquitination"/>
    <property type="evidence" value="ECO:0007669"/>
    <property type="project" value="InterPro"/>
</dbReference>
<feature type="chain" id="PRO_5036403236" description="E3 ubiquitin-protein ligase TM129" evidence="7">
    <location>
        <begin position="20"/>
        <end position="388"/>
    </location>
</feature>
<keyword evidence="4 6" id="KW-1133">Transmembrane helix</keyword>
<dbReference type="GO" id="GO:0061630">
    <property type="term" value="F:ubiquitin protein ligase activity"/>
    <property type="evidence" value="ECO:0007669"/>
    <property type="project" value="InterPro"/>
</dbReference>
<feature type="transmembrane region" description="Helical" evidence="6">
    <location>
        <begin position="60"/>
        <end position="77"/>
    </location>
</feature>
<keyword evidence="7" id="KW-0732">Signal</keyword>
<dbReference type="GO" id="GO:0016020">
    <property type="term" value="C:membrane"/>
    <property type="evidence" value="ECO:0007669"/>
    <property type="project" value="UniProtKB-SubCell"/>
</dbReference>
<evidence type="ECO:0000256" key="3">
    <source>
        <dbReference type="ARBA" id="ARBA00022692"/>
    </source>
</evidence>